<dbReference type="GO" id="GO:0016491">
    <property type="term" value="F:oxidoreductase activity"/>
    <property type="evidence" value="ECO:0007669"/>
    <property type="project" value="UniProtKB-KW"/>
</dbReference>
<evidence type="ECO:0000256" key="8">
    <source>
        <dbReference type="ARBA" id="ARBA00022490"/>
    </source>
</evidence>
<evidence type="ECO:0000256" key="16">
    <source>
        <dbReference type="ARBA" id="ARBA00023065"/>
    </source>
</evidence>
<evidence type="ECO:0000256" key="3">
    <source>
        <dbReference type="ARBA" id="ARBA00004496"/>
    </source>
</evidence>
<feature type="region of interest" description="Disordered" evidence="28">
    <location>
        <begin position="151"/>
        <end position="170"/>
    </location>
</feature>
<dbReference type="InterPro" id="IPR036249">
    <property type="entry name" value="Thioredoxin-like_sf"/>
</dbReference>
<evidence type="ECO:0000256" key="5">
    <source>
        <dbReference type="ARBA" id="ARBA00007655"/>
    </source>
</evidence>
<evidence type="ECO:0000256" key="27">
    <source>
        <dbReference type="ARBA" id="ARBA00075842"/>
    </source>
</evidence>
<evidence type="ECO:0000256" key="25">
    <source>
        <dbReference type="ARBA" id="ARBA00063624"/>
    </source>
</evidence>
<evidence type="ECO:0000256" key="14">
    <source>
        <dbReference type="ARBA" id="ARBA00022989"/>
    </source>
</evidence>
<dbReference type="GO" id="GO:0005737">
    <property type="term" value="C:cytoplasm"/>
    <property type="evidence" value="ECO:0007669"/>
    <property type="project" value="UniProtKB-SubCell"/>
</dbReference>
<dbReference type="PANTHER" id="PTHR45476">
    <property type="entry name" value="CHLORIDE INTRACELLULAR CHANNEL PROTEIN 6-RELATED"/>
    <property type="match status" value="1"/>
</dbReference>
<comment type="function">
    <text evidence="24">In the soluble state, catalyzes glutaredoxin-like thiol disulfide exchange reactions with reduced glutathione as electron donor. Reduced in a glutathione-dependent way and secreted into the extracellular matrix where it activates TGM2 and promotes blood vessel growth during tissue remodeling as occurs in tumorigenesis. Can reduce specific cysteines in TGM2 and regulate cofactor binding. Can insert into membranes and form outwardly rectifying chloride ion channels. May participate in cellular growth control.</text>
</comment>
<dbReference type="Pfam" id="PF22441">
    <property type="entry name" value="CLIC-like_N"/>
    <property type="match status" value="1"/>
</dbReference>
<evidence type="ECO:0000313" key="30">
    <source>
        <dbReference type="Proteomes" id="UP001318040"/>
    </source>
</evidence>
<dbReference type="Gene3D" id="3.40.30.10">
    <property type="entry name" value="Glutaredoxin"/>
    <property type="match status" value="1"/>
</dbReference>
<dbReference type="GeneID" id="116955412"/>
<keyword evidence="10" id="KW-0272">Extracellular matrix</keyword>
<dbReference type="FunFam" id="1.20.1050.10:FF:000001">
    <property type="entry name" value="Chloride intracellular channel 2"/>
    <property type="match status" value="1"/>
</dbReference>
<accession>A0AAJ7XF30</accession>
<name>A0AAJ7XF30_PETMA</name>
<evidence type="ECO:0000259" key="29">
    <source>
        <dbReference type="Pfam" id="PF22441"/>
    </source>
</evidence>
<dbReference type="SFLD" id="SFLDS00019">
    <property type="entry name" value="Glutathione_Transferase_(cytos"/>
    <property type="match status" value="1"/>
</dbReference>
<evidence type="ECO:0000256" key="11">
    <source>
        <dbReference type="ARBA" id="ARBA00022553"/>
    </source>
</evidence>
<keyword evidence="18" id="KW-1015">Disulfide bond</keyword>
<dbReference type="AlphaFoldDB" id="A0AAJ7XF30"/>
<dbReference type="SFLD" id="SFLDG00358">
    <property type="entry name" value="Main_(cytGST)"/>
    <property type="match status" value="1"/>
</dbReference>
<evidence type="ECO:0000313" key="31">
    <source>
        <dbReference type="RefSeq" id="XP_032832369.1"/>
    </source>
</evidence>
<dbReference type="InterPro" id="IPR036282">
    <property type="entry name" value="Glutathione-S-Trfase_C_sf"/>
</dbReference>
<keyword evidence="12" id="KW-0812">Transmembrane</keyword>
<evidence type="ECO:0000256" key="15">
    <source>
        <dbReference type="ARBA" id="ARBA00023002"/>
    </source>
</evidence>
<keyword evidence="9" id="KW-0964">Secreted</keyword>
<comment type="catalytic activity">
    <reaction evidence="23">
        <text>chloride(in) = chloride(out)</text>
        <dbReference type="Rhea" id="RHEA:29823"/>
        <dbReference type="ChEBI" id="CHEBI:17996"/>
    </reaction>
</comment>
<dbReference type="NCBIfam" id="TIGR00862">
    <property type="entry name" value="O-ClC"/>
    <property type="match status" value="1"/>
</dbReference>
<dbReference type="SUPFAM" id="SSF47616">
    <property type="entry name" value="GST C-terminal domain-like"/>
    <property type="match status" value="1"/>
</dbReference>
<evidence type="ECO:0000256" key="2">
    <source>
        <dbReference type="ARBA" id="ARBA00004162"/>
    </source>
</evidence>
<keyword evidence="20" id="KW-0868">Chloride</keyword>
<evidence type="ECO:0000256" key="12">
    <source>
        <dbReference type="ARBA" id="ARBA00022692"/>
    </source>
</evidence>
<comment type="subunit">
    <text evidence="25">Associated with the C-terminal of MAPK15.</text>
</comment>
<evidence type="ECO:0000256" key="1">
    <source>
        <dbReference type="ARBA" id="ARBA00004123"/>
    </source>
</evidence>
<organism evidence="30 31">
    <name type="scientific">Petromyzon marinus</name>
    <name type="common">Sea lamprey</name>
    <dbReference type="NCBI Taxonomy" id="7757"/>
    <lineage>
        <taxon>Eukaryota</taxon>
        <taxon>Metazoa</taxon>
        <taxon>Chordata</taxon>
        <taxon>Craniata</taxon>
        <taxon>Vertebrata</taxon>
        <taxon>Cyclostomata</taxon>
        <taxon>Hyperoartia</taxon>
        <taxon>Petromyzontiformes</taxon>
        <taxon>Petromyzontidae</taxon>
        <taxon>Petromyzon</taxon>
    </lineage>
</organism>
<comment type="subcellular location">
    <subcellularLocation>
        <location evidence="2">Cell membrane</location>
        <topology evidence="2">Single-pass membrane protein</topology>
    </subcellularLocation>
    <subcellularLocation>
        <location evidence="3">Cytoplasm</location>
    </subcellularLocation>
    <subcellularLocation>
        <location evidence="1">Nucleus</location>
    </subcellularLocation>
    <subcellularLocation>
        <location evidence="4">Secreted</location>
        <location evidence="4">Extracellular space</location>
        <location evidence="4">Extracellular matrix</location>
    </subcellularLocation>
</comment>
<evidence type="ECO:0000256" key="23">
    <source>
        <dbReference type="ARBA" id="ARBA00024167"/>
    </source>
</evidence>
<dbReference type="KEGG" id="pmrn:116955412"/>
<feature type="compositionally biased region" description="Acidic residues" evidence="28">
    <location>
        <begin position="156"/>
        <end position="167"/>
    </location>
</feature>
<keyword evidence="21" id="KW-0539">Nucleus</keyword>
<dbReference type="RefSeq" id="XP_032832369.1">
    <property type="nucleotide sequence ID" value="XM_032976478.1"/>
</dbReference>
<evidence type="ECO:0000256" key="4">
    <source>
        <dbReference type="ARBA" id="ARBA00004498"/>
    </source>
</evidence>
<evidence type="ECO:0000256" key="10">
    <source>
        <dbReference type="ARBA" id="ARBA00022530"/>
    </source>
</evidence>
<dbReference type="Pfam" id="PF13410">
    <property type="entry name" value="GST_C_2"/>
    <property type="match status" value="1"/>
</dbReference>
<dbReference type="SUPFAM" id="SSF52833">
    <property type="entry name" value="Thioredoxin-like"/>
    <property type="match status" value="1"/>
</dbReference>
<keyword evidence="13" id="KW-0851">Voltage-gated channel</keyword>
<proteinExistence type="inferred from homology"/>
<dbReference type="InterPro" id="IPR002946">
    <property type="entry name" value="CLIC"/>
</dbReference>
<dbReference type="GO" id="GO:0034707">
    <property type="term" value="C:chloride channel complex"/>
    <property type="evidence" value="ECO:0007669"/>
    <property type="project" value="UniProtKB-KW"/>
</dbReference>
<keyword evidence="17" id="KW-0472">Membrane</keyword>
<dbReference type="GO" id="GO:0005634">
    <property type="term" value="C:nucleus"/>
    <property type="evidence" value="ECO:0007669"/>
    <property type="project" value="UniProtKB-SubCell"/>
</dbReference>
<dbReference type="GO" id="GO:0005886">
    <property type="term" value="C:plasma membrane"/>
    <property type="evidence" value="ECO:0007669"/>
    <property type="project" value="UniProtKB-SubCell"/>
</dbReference>
<keyword evidence="7" id="KW-1003">Cell membrane</keyword>
<dbReference type="GO" id="GO:0005254">
    <property type="term" value="F:chloride channel activity"/>
    <property type="evidence" value="ECO:0007669"/>
    <property type="project" value="UniProtKB-KW"/>
</dbReference>
<comment type="similarity">
    <text evidence="5">Belongs to the chloride channel CLIC family.</text>
</comment>
<dbReference type="InterPro" id="IPR053823">
    <property type="entry name" value="CLIC_N"/>
</dbReference>
<keyword evidence="14" id="KW-1133">Transmembrane helix</keyword>
<reference evidence="31" key="1">
    <citation type="submission" date="2025-08" db="UniProtKB">
        <authorList>
            <consortium name="RefSeq"/>
        </authorList>
    </citation>
    <scope>IDENTIFICATION</scope>
    <source>
        <tissue evidence="31">Sperm</tissue>
    </source>
</reference>
<dbReference type="InterPro" id="IPR040079">
    <property type="entry name" value="Glutathione_S-Trfase"/>
</dbReference>
<protein>
    <recommendedName>
        <fullName evidence="26">Chloride intracellular channel protein 3</fullName>
    </recommendedName>
    <alternativeName>
        <fullName evidence="27">Glutaredoxin-like oxidoreductase CLIC3</fullName>
    </alternativeName>
</protein>
<evidence type="ECO:0000256" key="13">
    <source>
        <dbReference type="ARBA" id="ARBA00022882"/>
    </source>
</evidence>
<evidence type="ECO:0000256" key="9">
    <source>
        <dbReference type="ARBA" id="ARBA00022525"/>
    </source>
</evidence>
<keyword evidence="6" id="KW-0813">Transport</keyword>
<keyword evidence="11" id="KW-0597">Phosphoprotein</keyword>
<evidence type="ECO:0000256" key="18">
    <source>
        <dbReference type="ARBA" id="ARBA00023157"/>
    </source>
</evidence>
<evidence type="ECO:0000256" key="26">
    <source>
        <dbReference type="ARBA" id="ARBA00071967"/>
    </source>
</evidence>
<keyword evidence="30" id="KW-1185">Reference proteome</keyword>
<keyword evidence="15" id="KW-0560">Oxidoreductase</keyword>
<keyword evidence="8" id="KW-0963">Cytoplasm</keyword>
<evidence type="ECO:0000256" key="21">
    <source>
        <dbReference type="ARBA" id="ARBA00023242"/>
    </source>
</evidence>
<dbReference type="PRINTS" id="PR01263">
    <property type="entry name" value="INTCLCHANNEL"/>
</dbReference>
<evidence type="ECO:0000256" key="6">
    <source>
        <dbReference type="ARBA" id="ARBA00022448"/>
    </source>
</evidence>
<feature type="domain" description="CLIC N-terminal" evidence="29">
    <location>
        <begin position="12"/>
        <end position="97"/>
    </location>
</feature>
<evidence type="ECO:0000256" key="22">
    <source>
        <dbReference type="ARBA" id="ARBA00023303"/>
    </source>
</evidence>
<keyword evidence="16" id="KW-0406">Ion transport</keyword>
<sequence length="248" mass="27560">MADSDVSGVEEPVVELFVKAGSDGESIGNCPFSQRLFMILWLKGVTFNVTTVDLKRKPANLANLAPGTQPPFLTYNGDVKTDTNKIEEFLEATLSPPKFPKLAAKNPESNTAGNDIFSKFSAYVKNTSPASNDALEMALLKSLKKLDDFMNTPLPDEVDQNDDDDDLGQSQRKFLDGDDFTLADCNLLPKLHIVKVVCKKYRGFSIPRELTGYWRYLDSAYAREEFANTCPADKEIEIAYMAVARPLK</sequence>
<dbReference type="FunFam" id="3.40.30.10:FF:000170">
    <property type="entry name" value="Chloride intracellular channel 3"/>
    <property type="match status" value="1"/>
</dbReference>
<evidence type="ECO:0000256" key="28">
    <source>
        <dbReference type="SAM" id="MobiDB-lite"/>
    </source>
</evidence>
<dbReference type="Proteomes" id="UP001318040">
    <property type="component" value="Chromosome 59"/>
</dbReference>
<evidence type="ECO:0000256" key="7">
    <source>
        <dbReference type="ARBA" id="ARBA00022475"/>
    </source>
</evidence>
<evidence type="ECO:0000256" key="24">
    <source>
        <dbReference type="ARBA" id="ARBA00054384"/>
    </source>
</evidence>
<dbReference type="Gene3D" id="1.20.1050.10">
    <property type="match status" value="1"/>
</dbReference>
<dbReference type="CDD" id="cd03061">
    <property type="entry name" value="GST_N_CLIC"/>
    <property type="match status" value="1"/>
</dbReference>
<gene>
    <name evidence="31" type="primary">LOC116955412</name>
</gene>
<evidence type="ECO:0000256" key="20">
    <source>
        <dbReference type="ARBA" id="ARBA00023214"/>
    </source>
</evidence>
<evidence type="ECO:0000256" key="19">
    <source>
        <dbReference type="ARBA" id="ARBA00023173"/>
    </source>
</evidence>
<evidence type="ECO:0000256" key="17">
    <source>
        <dbReference type="ARBA" id="ARBA00023136"/>
    </source>
</evidence>
<keyword evidence="19" id="KW-0869">Chloride channel</keyword>
<keyword evidence="22" id="KW-0407">Ion channel</keyword>